<organism evidence="6 7">
    <name type="scientific">Wandonia haliotis</name>
    <dbReference type="NCBI Taxonomy" id="574963"/>
    <lineage>
        <taxon>Bacteria</taxon>
        <taxon>Pseudomonadati</taxon>
        <taxon>Bacteroidota</taxon>
        <taxon>Flavobacteriia</taxon>
        <taxon>Flavobacteriales</taxon>
        <taxon>Crocinitomicaceae</taxon>
        <taxon>Wandonia</taxon>
    </lineage>
</organism>
<keyword evidence="2" id="KW-0238">DNA-binding</keyword>
<proteinExistence type="predicted"/>
<keyword evidence="7" id="KW-1185">Reference proteome</keyword>
<dbReference type="InterPro" id="IPR051015">
    <property type="entry name" value="EvgA-like"/>
</dbReference>
<dbReference type="InterPro" id="IPR058245">
    <property type="entry name" value="NreC/VraR/RcsB-like_REC"/>
</dbReference>
<dbReference type="CDD" id="cd17535">
    <property type="entry name" value="REC_NarL-like"/>
    <property type="match status" value="1"/>
</dbReference>
<feature type="modified residue" description="4-aspartylphosphate" evidence="3">
    <location>
        <position position="53"/>
    </location>
</feature>
<dbReference type="InterPro" id="IPR016032">
    <property type="entry name" value="Sig_transdc_resp-reg_C-effctor"/>
</dbReference>
<gene>
    <name evidence="6" type="ORF">GCM10009118_32250</name>
</gene>
<evidence type="ECO:0000259" key="5">
    <source>
        <dbReference type="PROSITE" id="PS50110"/>
    </source>
</evidence>
<dbReference type="PANTHER" id="PTHR45566">
    <property type="entry name" value="HTH-TYPE TRANSCRIPTIONAL REGULATOR YHJB-RELATED"/>
    <property type="match status" value="1"/>
</dbReference>
<reference evidence="6 7" key="1">
    <citation type="journal article" date="2019" name="Int. J. Syst. Evol. Microbiol.">
        <title>The Global Catalogue of Microorganisms (GCM) 10K type strain sequencing project: providing services to taxonomists for standard genome sequencing and annotation.</title>
        <authorList>
            <consortium name="The Broad Institute Genomics Platform"/>
            <consortium name="The Broad Institute Genome Sequencing Center for Infectious Disease"/>
            <person name="Wu L."/>
            <person name="Ma J."/>
        </authorList>
    </citation>
    <scope>NUCLEOTIDE SEQUENCE [LARGE SCALE GENOMIC DNA]</scope>
    <source>
        <strain evidence="6 7">JCM 16083</strain>
    </source>
</reference>
<dbReference type="PROSITE" id="PS50110">
    <property type="entry name" value="RESPONSE_REGULATORY"/>
    <property type="match status" value="1"/>
</dbReference>
<evidence type="ECO:0000259" key="4">
    <source>
        <dbReference type="PROSITE" id="PS50043"/>
    </source>
</evidence>
<dbReference type="Proteomes" id="UP001501126">
    <property type="component" value="Unassembled WGS sequence"/>
</dbReference>
<dbReference type="InterPro" id="IPR000792">
    <property type="entry name" value="Tscrpt_reg_LuxR_C"/>
</dbReference>
<feature type="domain" description="Response regulatory" evidence="5">
    <location>
        <begin position="2"/>
        <end position="117"/>
    </location>
</feature>
<evidence type="ECO:0000313" key="6">
    <source>
        <dbReference type="EMBL" id="GAA0876815.1"/>
    </source>
</evidence>
<dbReference type="EMBL" id="BAAAFH010000022">
    <property type="protein sequence ID" value="GAA0876815.1"/>
    <property type="molecule type" value="Genomic_DNA"/>
</dbReference>
<dbReference type="InterPro" id="IPR001789">
    <property type="entry name" value="Sig_transdc_resp-reg_receiver"/>
</dbReference>
<dbReference type="SUPFAM" id="SSF52172">
    <property type="entry name" value="CheY-like"/>
    <property type="match status" value="1"/>
</dbReference>
<evidence type="ECO:0000256" key="1">
    <source>
        <dbReference type="ARBA" id="ARBA00022553"/>
    </source>
</evidence>
<comment type="caution">
    <text evidence="6">The sequence shown here is derived from an EMBL/GenBank/DDBJ whole genome shotgun (WGS) entry which is preliminary data.</text>
</comment>
<dbReference type="InterPro" id="IPR011006">
    <property type="entry name" value="CheY-like_superfamily"/>
</dbReference>
<dbReference type="SMART" id="SM00421">
    <property type="entry name" value="HTH_LUXR"/>
    <property type="match status" value="1"/>
</dbReference>
<dbReference type="PROSITE" id="PS50043">
    <property type="entry name" value="HTH_LUXR_2"/>
    <property type="match status" value="1"/>
</dbReference>
<dbReference type="SMART" id="SM00448">
    <property type="entry name" value="REC"/>
    <property type="match status" value="1"/>
</dbReference>
<keyword evidence="1 3" id="KW-0597">Phosphoprotein</keyword>
<evidence type="ECO:0000256" key="3">
    <source>
        <dbReference type="PROSITE-ProRule" id="PRU00169"/>
    </source>
</evidence>
<sequence>MKVVIADDHPIFRSGVKSLLEASFEDIEIQEFTNGKEAADSILKESPDIAILDIDMPVMTGLQVCQEVSEQSETKLIILTMYNDIEMQRKAFNSGAVGYLVKDHTSEELVQCIHEVLEGKRFSAQGLRKMEEESEGKIKNLLKKLEQLTQVELKTLKLVSQKYTSKEISDLLFISVKSVENYRSRICKKLELDARNNSLLLWVMENKPYLDEIEEF</sequence>
<dbReference type="RefSeq" id="WP_343790432.1">
    <property type="nucleotide sequence ID" value="NZ_BAAAFH010000022.1"/>
</dbReference>
<feature type="domain" description="HTH luxR-type" evidence="4">
    <location>
        <begin position="141"/>
        <end position="206"/>
    </location>
</feature>
<accession>A0ABN1MTZ8</accession>
<name>A0ABN1MTZ8_9FLAO</name>
<protein>
    <submittedName>
        <fullName evidence="6">Response regulator transcription factor</fullName>
    </submittedName>
</protein>
<dbReference type="Pfam" id="PF00196">
    <property type="entry name" value="GerE"/>
    <property type="match status" value="1"/>
</dbReference>
<dbReference type="Gene3D" id="3.40.50.2300">
    <property type="match status" value="1"/>
</dbReference>
<dbReference type="PANTHER" id="PTHR45566:SF2">
    <property type="entry name" value="NARL SUBFAMILY"/>
    <property type="match status" value="1"/>
</dbReference>
<evidence type="ECO:0000313" key="7">
    <source>
        <dbReference type="Proteomes" id="UP001501126"/>
    </source>
</evidence>
<evidence type="ECO:0000256" key="2">
    <source>
        <dbReference type="ARBA" id="ARBA00023125"/>
    </source>
</evidence>
<dbReference type="SUPFAM" id="SSF46894">
    <property type="entry name" value="C-terminal effector domain of the bipartite response regulators"/>
    <property type="match status" value="1"/>
</dbReference>
<dbReference type="Pfam" id="PF00072">
    <property type="entry name" value="Response_reg"/>
    <property type="match status" value="1"/>
</dbReference>